<evidence type="ECO:0000313" key="3">
    <source>
        <dbReference type="Proteomes" id="UP000076420"/>
    </source>
</evidence>
<feature type="region of interest" description="Disordered" evidence="1">
    <location>
        <begin position="48"/>
        <end position="98"/>
    </location>
</feature>
<dbReference type="Proteomes" id="UP000076420">
    <property type="component" value="Unassembled WGS sequence"/>
</dbReference>
<dbReference type="VEuPathDB" id="VectorBase:BGLB034374"/>
<feature type="compositionally biased region" description="Acidic residues" evidence="1">
    <location>
        <begin position="48"/>
        <end position="93"/>
    </location>
</feature>
<dbReference type="EnsemblMetazoa" id="BGLB034374-RA">
    <property type="protein sequence ID" value="BGLB034374-PA"/>
    <property type="gene ID" value="BGLB034374"/>
</dbReference>
<name>A0A2C9LS54_BIOGL</name>
<dbReference type="KEGG" id="bgt:106056087"/>
<feature type="region of interest" description="Disordered" evidence="1">
    <location>
        <begin position="1"/>
        <end position="32"/>
    </location>
</feature>
<evidence type="ECO:0000256" key="1">
    <source>
        <dbReference type="SAM" id="MobiDB-lite"/>
    </source>
</evidence>
<accession>A0A2C9LS54</accession>
<gene>
    <name evidence="2" type="primary">106056087</name>
</gene>
<organism evidence="2 3">
    <name type="scientific">Biomphalaria glabrata</name>
    <name type="common">Bloodfluke planorb</name>
    <name type="synonym">Freshwater snail</name>
    <dbReference type="NCBI Taxonomy" id="6526"/>
    <lineage>
        <taxon>Eukaryota</taxon>
        <taxon>Metazoa</taxon>
        <taxon>Spiralia</taxon>
        <taxon>Lophotrochozoa</taxon>
        <taxon>Mollusca</taxon>
        <taxon>Gastropoda</taxon>
        <taxon>Heterobranchia</taxon>
        <taxon>Euthyneura</taxon>
        <taxon>Panpulmonata</taxon>
        <taxon>Hygrophila</taxon>
        <taxon>Lymnaeoidea</taxon>
        <taxon>Planorbidae</taxon>
        <taxon>Biomphalaria</taxon>
    </lineage>
</organism>
<evidence type="ECO:0000313" key="2">
    <source>
        <dbReference type="EnsemblMetazoa" id="BGLB034374-PA"/>
    </source>
</evidence>
<reference evidence="2" key="1">
    <citation type="submission" date="2020-05" db="UniProtKB">
        <authorList>
            <consortium name="EnsemblMetazoa"/>
        </authorList>
    </citation>
    <scope>IDENTIFICATION</scope>
    <source>
        <strain evidence="2">BB02</strain>
    </source>
</reference>
<proteinExistence type="predicted"/>
<sequence length="134" mass="14616">MDRREVKRLISTDDGGGHAHEDGDNDAYNDVGASVADEDAVVIVDVVMMDDDGDNDEDDGDVDYEGNGNNDEDGNGDDDGDDGDDNNDEEDAKNDEMSVIVMDSNLNSRRLLWFGHVTHMPDGSIPKDILLDEL</sequence>
<dbReference type="AlphaFoldDB" id="A0A2C9LS54"/>
<feature type="compositionally biased region" description="Basic and acidic residues" evidence="1">
    <location>
        <begin position="1"/>
        <end position="22"/>
    </location>
</feature>
<protein>
    <submittedName>
        <fullName evidence="2">Uncharacterized protein</fullName>
    </submittedName>
</protein>